<dbReference type="SUPFAM" id="SSF52540">
    <property type="entry name" value="P-loop containing nucleoside triphosphate hydrolases"/>
    <property type="match status" value="1"/>
</dbReference>
<dbReference type="InterPro" id="IPR012961">
    <property type="entry name" value="Ski2/MTR4_C"/>
</dbReference>
<dbReference type="Pfam" id="PF00270">
    <property type="entry name" value="DEAD"/>
    <property type="match status" value="1"/>
</dbReference>
<dbReference type="InterPro" id="IPR050699">
    <property type="entry name" value="RNA-DNA_Helicase"/>
</dbReference>
<comment type="subcellular location">
    <subcellularLocation>
        <location evidence="1">Cytoplasm</location>
    </subcellularLocation>
</comment>
<reference evidence="12" key="2">
    <citation type="submission" date="2021-01" db="UniProtKB">
        <authorList>
            <consortium name="EnsemblMetazoa"/>
        </authorList>
    </citation>
    <scope>IDENTIFICATION</scope>
</reference>
<dbReference type="PIRSF" id="PIRSF005198">
    <property type="entry name" value="Antiviral_helicase_SKI2"/>
    <property type="match status" value="1"/>
</dbReference>
<dbReference type="EnsemblMetazoa" id="XM_030997512">
    <property type="protein sequence ID" value="XP_030853372"/>
    <property type="gene ID" value="LOC588833"/>
</dbReference>
<dbReference type="Pfam" id="PF17911">
    <property type="entry name" value="Ski2_N"/>
    <property type="match status" value="1"/>
</dbReference>
<keyword evidence="4" id="KW-0378">Hydrolase</keyword>
<dbReference type="InterPro" id="IPR001650">
    <property type="entry name" value="Helicase_C-like"/>
</dbReference>
<dbReference type="PANTHER" id="PTHR12131">
    <property type="entry name" value="ATP-DEPENDENT RNA AND DNA HELICASE"/>
    <property type="match status" value="1"/>
</dbReference>
<dbReference type="GO" id="GO:0005524">
    <property type="term" value="F:ATP binding"/>
    <property type="evidence" value="ECO:0007669"/>
    <property type="project" value="UniProtKB-KW"/>
</dbReference>
<dbReference type="Pfam" id="PF08148">
    <property type="entry name" value="DSHCT"/>
    <property type="match status" value="1"/>
</dbReference>
<organism evidence="12 13">
    <name type="scientific">Strongylocentrotus purpuratus</name>
    <name type="common">Purple sea urchin</name>
    <dbReference type="NCBI Taxonomy" id="7668"/>
    <lineage>
        <taxon>Eukaryota</taxon>
        <taxon>Metazoa</taxon>
        <taxon>Echinodermata</taxon>
        <taxon>Eleutherozoa</taxon>
        <taxon>Echinozoa</taxon>
        <taxon>Echinoidea</taxon>
        <taxon>Euechinoidea</taxon>
        <taxon>Echinacea</taxon>
        <taxon>Camarodonta</taxon>
        <taxon>Echinidea</taxon>
        <taxon>Strongylocentrotidae</taxon>
        <taxon>Strongylocentrotus</taxon>
    </lineage>
</organism>
<dbReference type="SMART" id="SM01142">
    <property type="entry name" value="DSHCT"/>
    <property type="match status" value="1"/>
</dbReference>
<comment type="catalytic activity">
    <reaction evidence="8">
        <text>ATP + H2O = ADP + phosphate + H(+)</text>
        <dbReference type="Rhea" id="RHEA:13065"/>
        <dbReference type="ChEBI" id="CHEBI:15377"/>
        <dbReference type="ChEBI" id="CHEBI:15378"/>
        <dbReference type="ChEBI" id="CHEBI:30616"/>
        <dbReference type="ChEBI" id="CHEBI:43474"/>
        <dbReference type="ChEBI" id="CHEBI:456216"/>
        <dbReference type="EC" id="3.6.4.13"/>
    </reaction>
</comment>
<dbReference type="InterPro" id="IPR011545">
    <property type="entry name" value="DEAD/DEAH_box_helicase_dom"/>
</dbReference>
<dbReference type="SMART" id="SM00487">
    <property type="entry name" value="DEXDc"/>
    <property type="match status" value="1"/>
</dbReference>
<evidence type="ECO:0000313" key="13">
    <source>
        <dbReference type="Proteomes" id="UP000007110"/>
    </source>
</evidence>
<keyword evidence="6" id="KW-0067">ATP-binding</keyword>
<keyword evidence="13" id="KW-1185">Reference proteome</keyword>
<dbReference type="OMA" id="DHVNIIM"/>
<keyword evidence="7" id="KW-0694">RNA-binding</keyword>
<dbReference type="CDD" id="cd18795">
    <property type="entry name" value="SF2_C_Ski2"/>
    <property type="match status" value="1"/>
</dbReference>
<keyword evidence="3" id="KW-0547">Nucleotide-binding</keyword>
<dbReference type="GO" id="GO:0003724">
    <property type="term" value="F:RNA helicase activity"/>
    <property type="evidence" value="ECO:0000318"/>
    <property type="project" value="GO_Central"/>
</dbReference>
<dbReference type="InterPro" id="IPR048392">
    <property type="entry name" value="MTR4-like_stalk"/>
</dbReference>
<keyword evidence="5" id="KW-0347">Helicase</keyword>
<dbReference type="FunFam" id="3.40.50.300:FF:000354">
    <property type="entry name" value="ATP-dependent RNA helicase SKI2"/>
    <property type="match status" value="1"/>
</dbReference>
<feature type="domain" description="Helicase ATP-binding" evidence="10">
    <location>
        <begin position="348"/>
        <end position="504"/>
    </location>
</feature>
<reference evidence="13" key="1">
    <citation type="submission" date="2015-02" db="EMBL/GenBank/DDBJ databases">
        <title>Genome sequencing for Strongylocentrotus purpuratus.</title>
        <authorList>
            <person name="Murali S."/>
            <person name="Liu Y."/>
            <person name="Vee V."/>
            <person name="English A."/>
            <person name="Wang M."/>
            <person name="Skinner E."/>
            <person name="Han Y."/>
            <person name="Muzny D.M."/>
            <person name="Worley K.C."/>
            <person name="Gibbs R.A."/>
        </authorList>
    </citation>
    <scope>NUCLEOTIDE SEQUENCE</scope>
</reference>
<dbReference type="InParanoid" id="A0A7M7PL75"/>
<evidence type="ECO:0000256" key="1">
    <source>
        <dbReference type="ARBA" id="ARBA00004496"/>
    </source>
</evidence>
<dbReference type="SMART" id="SM00490">
    <property type="entry name" value="HELICc"/>
    <property type="match status" value="1"/>
</dbReference>
<evidence type="ECO:0000259" key="11">
    <source>
        <dbReference type="PROSITE" id="PS51194"/>
    </source>
</evidence>
<evidence type="ECO:0000256" key="5">
    <source>
        <dbReference type="ARBA" id="ARBA00022806"/>
    </source>
</evidence>
<dbReference type="KEGG" id="spu:588833"/>
<evidence type="ECO:0000256" key="3">
    <source>
        <dbReference type="ARBA" id="ARBA00022741"/>
    </source>
</evidence>
<dbReference type="InterPro" id="IPR025696">
    <property type="entry name" value="Beta-barrel_MTR4"/>
</dbReference>
<evidence type="ECO:0000313" key="12">
    <source>
        <dbReference type="EnsemblMetazoa" id="XP_030853372"/>
    </source>
</evidence>
<dbReference type="GO" id="GO:0003723">
    <property type="term" value="F:RNA binding"/>
    <property type="evidence" value="ECO:0007669"/>
    <property type="project" value="UniProtKB-KW"/>
</dbReference>
<dbReference type="Pfam" id="PF21408">
    <property type="entry name" value="MTR4-like_stalk"/>
    <property type="match status" value="1"/>
</dbReference>
<dbReference type="PANTHER" id="PTHR12131:SF1">
    <property type="entry name" value="ATP-DEPENDENT RNA HELICASE SUPV3L1, MITOCHONDRIAL-RELATED"/>
    <property type="match status" value="1"/>
</dbReference>
<evidence type="ECO:0000256" key="9">
    <source>
        <dbReference type="SAM" id="MobiDB-lite"/>
    </source>
</evidence>
<dbReference type="PROSITE" id="PS51194">
    <property type="entry name" value="HELICASE_CTER"/>
    <property type="match status" value="1"/>
</dbReference>
<keyword evidence="2" id="KW-0963">Cytoplasm</keyword>
<dbReference type="InterPro" id="IPR014001">
    <property type="entry name" value="Helicase_ATP-bd"/>
</dbReference>
<evidence type="ECO:0000256" key="7">
    <source>
        <dbReference type="ARBA" id="ARBA00022884"/>
    </source>
</evidence>
<feature type="region of interest" description="Disordered" evidence="9">
    <location>
        <begin position="906"/>
        <end position="925"/>
    </location>
</feature>
<dbReference type="GO" id="GO:0016787">
    <property type="term" value="F:hydrolase activity"/>
    <property type="evidence" value="ECO:0007669"/>
    <property type="project" value="UniProtKB-KW"/>
</dbReference>
<evidence type="ECO:0000256" key="6">
    <source>
        <dbReference type="ARBA" id="ARBA00022840"/>
    </source>
</evidence>
<evidence type="ECO:0000256" key="4">
    <source>
        <dbReference type="ARBA" id="ARBA00022801"/>
    </source>
</evidence>
<feature type="compositionally biased region" description="Polar residues" evidence="9">
    <location>
        <begin position="906"/>
        <end position="919"/>
    </location>
</feature>
<dbReference type="Proteomes" id="UP000007110">
    <property type="component" value="Unassembled WGS sequence"/>
</dbReference>
<name>A0A7M7PL75_STRPU</name>
<evidence type="ECO:0000256" key="8">
    <source>
        <dbReference type="ARBA" id="ARBA00047984"/>
    </source>
</evidence>
<dbReference type="FunFam" id="1.10.3380.30:FF:000001">
    <property type="entry name" value="Ski2 ATP-dependent RNA helicase"/>
    <property type="match status" value="1"/>
</dbReference>
<dbReference type="Pfam" id="PF00271">
    <property type="entry name" value="Helicase_C"/>
    <property type="match status" value="1"/>
</dbReference>
<dbReference type="AlphaFoldDB" id="A0A7M7PL75"/>
<dbReference type="CTD" id="421171"/>
<evidence type="ECO:0000256" key="2">
    <source>
        <dbReference type="ARBA" id="ARBA00022490"/>
    </source>
</evidence>
<dbReference type="PROSITE" id="PS51192">
    <property type="entry name" value="HELICASE_ATP_BIND_1"/>
    <property type="match status" value="1"/>
</dbReference>
<dbReference type="FunFam" id="3.40.50.300:FF:000447">
    <property type="entry name" value="helicase SKI2W isoform X2"/>
    <property type="match status" value="1"/>
</dbReference>
<dbReference type="Gene3D" id="1.10.3380.30">
    <property type="match status" value="2"/>
</dbReference>
<sequence length="1276" mass="144848">MMASPNFEELESRVLPLTLDDDPPFSVLELGLGGRSAAVPLTGSSPESLPYTTTLPFGLPPIIPDLSERISGYLDCPDKLPIHDVCKGQRKQPRKSEPTNLYNVSLCPLQTTLQVERHATTGELLGYKEVFLGDTSATAKNSLSLSRQPGPLSESVRGSTTNFPFMPGGLAEEPFLDEDDDALVSDRPNEANDIDVDDLLTVPPGWEAGMVFEDRMRRDEVKEDEEEDRGMSRLIEASGEVGLDDIMGMDDRFDFLEKETEEDRAKEIEKESQKVSQEKAAAKDEELDKVLPEAKKKEKEAKKEEPLKEKSWAVNIDVSTPVDDFHKKVPVMAHQYPFELDIFQKQAVLQLENHQSVFVAAHTSAGKTVVAEYAIALSMRHLTRTVYTSPIKALSNQKFRDFKNTFGDVGLLTGDVQIKPEASCLIMTTEILRSMLYNGSDVIRDLEWVIFDEVHYINDSERGVVWEEVLIMLPEHVNIILLSATVPNTMEFADWVGRIKRKHIYVISTLKRPVPLEHFLYTGNSNKTSNELFLLVDAQKTFMQEGYKQAVKAKKARATKSSTAFGAKGNREGHFKSDKNVYMSVVEMLRKKEQLPIVCFTFSKKRCNDNSSQLSNLDLTTSSEKSEITVFIKKCVDRLKGSDKKLPQVVHLSGLLKHGIGVHHSGILPILKEVVEMLFQRGLVKLLFATETFAMGVNMPARTVLFDSIKKFDGTNKRHLHPGEYIQMAGRAGRRGLDTTGMVIILCKGDVPETSDLHYMMKGRPTKLESQFRLTYSMILNLLRVEELRVEDMMKRSFSEFTTRKDADKHRQLIKDLQQQVKQIRDIDCYMCSDLEPYYSTCKTLNELRRETQKIVLSHPAGVKSLIPGRVIIIRNKRYRKNTLGAVLSTSGASKDRKVKTLILCNPQSNKDSSSNSGETGDEADLHVPPIIKESFWRPEGEPSHIVEDFIADDVVGITIVTMKLDANKIVENFNKRQIPRFRNDPPGQSAVSATQELLRLTEANPDSLDTLDPVKDLSIREMDLVEKFINRAYVEKTVDQFNCILCFNFQQHYANMCHKMKLLEDMRHYRYLLSDRSLLLLPEYHQRIQVLKELNHIDKTNTIQLKGRVACEISNHELLITELVFQNILSLYPPNEIAALLSCMVFQERRCSEPELTKELNYGVKRIQEEALRIGTLQHRCGVQMPAEDYVEQYRFGLTQVVYEWANGMEFSEIIGLTDVTEGIIVRTIQRLDEVCRDVRNAARIVGDPILFSKMEEASQLIKRDIVFTASLYTQ</sequence>
<dbReference type="GO" id="GO:0070478">
    <property type="term" value="P:nuclear-transcribed mRNA catabolic process, 3'-5' exonucleolytic nonsense-mediated decay"/>
    <property type="evidence" value="ECO:0000318"/>
    <property type="project" value="GO_Central"/>
</dbReference>
<dbReference type="RefSeq" id="XP_030853372.1">
    <property type="nucleotide sequence ID" value="XM_030997512.1"/>
</dbReference>
<feature type="region of interest" description="Disordered" evidence="9">
    <location>
        <begin position="260"/>
        <end position="306"/>
    </location>
</feature>
<protein>
    <recommendedName>
        <fullName evidence="14">Helicase SKI2W</fullName>
    </recommendedName>
</protein>
<dbReference type="GeneID" id="588833"/>
<dbReference type="InterPro" id="IPR016438">
    <property type="entry name" value="SKI2-like"/>
</dbReference>
<dbReference type="GO" id="GO:0055087">
    <property type="term" value="C:Ski complex"/>
    <property type="evidence" value="ECO:0000318"/>
    <property type="project" value="GO_Central"/>
</dbReference>
<dbReference type="Gene3D" id="3.40.50.300">
    <property type="entry name" value="P-loop containing nucleotide triphosphate hydrolases"/>
    <property type="match status" value="2"/>
</dbReference>
<dbReference type="InterPro" id="IPR040801">
    <property type="entry name" value="Ski2_N"/>
</dbReference>
<proteinExistence type="predicted"/>
<dbReference type="FunFam" id="1.10.3380.30:FF:000020">
    <property type="entry name" value="Ski2-like RNA helicase"/>
    <property type="match status" value="1"/>
</dbReference>
<accession>A0A7M7PL75</accession>
<evidence type="ECO:0000259" key="10">
    <source>
        <dbReference type="PROSITE" id="PS51192"/>
    </source>
</evidence>
<dbReference type="OrthoDB" id="64767at2759"/>
<evidence type="ECO:0008006" key="14">
    <source>
        <dbReference type="Google" id="ProtNLM"/>
    </source>
</evidence>
<dbReference type="InterPro" id="IPR027417">
    <property type="entry name" value="P-loop_NTPase"/>
</dbReference>
<feature type="domain" description="Helicase C-terminal" evidence="11">
    <location>
        <begin position="613"/>
        <end position="783"/>
    </location>
</feature>
<dbReference type="Pfam" id="PF13234">
    <property type="entry name" value="MTR4_beta-barrel"/>
    <property type="match status" value="1"/>
</dbReference>